<feature type="region of interest" description="Disordered" evidence="1">
    <location>
        <begin position="1"/>
        <end position="25"/>
    </location>
</feature>
<name>A0A918L2P7_9ACTN</name>
<proteinExistence type="predicted"/>
<keyword evidence="3" id="KW-1185">Reference proteome</keyword>
<dbReference type="EMBL" id="BMTL01000007">
    <property type="protein sequence ID" value="GGR81509.1"/>
    <property type="molecule type" value="Genomic_DNA"/>
</dbReference>
<feature type="compositionally biased region" description="Basic residues" evidence="1">
    <location>
        <begin position="1"/>
        <end position="18"/>
    </location>
</feature>
<evidence type="ECO:0000313" key="2">
    <source>
        <dbReference type="EMBL" id="GGR81509.1"/>
    </source>
</evidence>
<comment type="caution">
    <text evidence="2">The sequence shown here is derived from an EMBL/GenBank/DDBJ whole genome shotgun (WGS) entry which is preliminary data.</text>
</comment>
<organism evidence="2 3">
    <name type="scientific">Streptomyces humidus</name>
    <dbReference type="NCBI Taxonomy" id="52259"/>
    <lineage>
        <taxon>Bacteria</taxon>
        <taxon>Bacillati</taxon>
        <taxon>Actinomycetota</taxon>
        <taxon>Actinomycetes</taxon>
        <taxon>Kitasatosporales</taxon>
        <taxon>Streptomycetaceae</taxon>
        <taxon>Streptomyces</taxon>
    </lineage>
</organism>
<sequence length="373" mass="40605">MGKRAQQKRAAKHAKQAKQRTAAASRNTAVFNALAAQMPRLTSMDDYEPMSTPWGDFTDSFTTVAEALTAAEEAGGLLSCFAFDDSGEYERALRRGEDGWRYEVTLYPRGYLRELVKTSWLSAEDRDQAVEQLRLALSAYVPPGLRRPDLEVVQRPSTTSVPRVGWTQSVPVAGLETWEDVRLAEKDLPLFALPPLADGPGGVCDPLPEEIFTLFQAQGLDAHSCAGCGMPVTNRHPHWPDVWVSVENEFGPSCERSLLTGMDSPQRVPHVIDATQARPARRPTGKEQKVQCRHCAAHVTEQHPDWPGVWTEAGGDSSPVCAVVGSGCGDAQSYDLVDCVYPHIPAGGDSPAAAAIAAAQQTGYFHQPRPVLF</sequence>
<evidence type="ECO:0000256" key="1">
    <source>
        <dbReference type="SAM" id="MobiDB-lite"/>
    </source>
</evidence>
<dbReference type="AlphaFoldDB" id="A0A918L2P7"/>
<reference evidence="2" key="2">
    <citation type="submission" date="2020-09" db="EMBL/GenBank/DDBJ databases">
        <authorList>
            <person name="Sun Q."/>
            <person name="Ohkuma M."/>
        </authorList>
    </citation>
    <scope>NUCLEOTIDE SEQUENCE</scope>
    <source>
        <strain evidence="2">JCM 4386</strain>
    </source>
</reference>
<dbReference type="Proteomes" id="UP000606194">
    <property type="component" value="Unassembled WGS sequence"/>
</dbReference>
<evidence type="ECO:0000313" key="3">
    <source>
        <dbReference type="Proteomes" id="UP000606194"/>
    </source>
</evidence>
<gene>
    <name evidence="2" type="ORF">GCM10010269_20860</name>
</gene>
<reference evidence="2" key="1">
    <citation type="journal article" date="2014" name="Int. J. Syst. Evol. Microbiol.">
        <title>Complete genome sequence of Corynebacterium casei LMG S-19264T (=DSM 44701T), isolated from a smear-ripened cheese.</title>
        <authorList>
            <consortium name="US DOE Joint Genome Institute (JGI-PGF)"/>
            <person name="Walter F."/>
            <person name="Albersmeier A."/>
            <person name="Kalinowski J."/>
            <person name="Ruckert C."/>
        </authorList>
    </citation>
    <scope>NUCLEOTIDE SEQUENCE</scope>
    <source>
        <strain evidence="2">JCM 4386</strain>
    </source>
</reference>
<protein>
    <submittedName>
        <fullName evidence="2">Uncharacterized protein</fullName>
    </submittedName>
</protein>
<accession>A0A918L2P7</accession>